<gene>
    <name evidence="2" type="ordered locus">Cj0672</name>
</gene>
<dbReference type="PaxDb" id="192222-Cj0672"/>
<dbReference type="Proteomes" id="UP000000799">
    <property type="component" value="Chromosome"/>
</dbReference>
<evidence type="ECO:0000256" key="1">
    <source>
        <dbReference type="SAM" id="Phobius"/>
    </source>
</evidence>
<dbReference type="InterPro" id="IPR011726">
    <property type="entry name" value="KdpF"/>
</dbReference>
<dbReference type="IntAct" id="Q0PAK2">
    <property type="interactions" value="1"/>
</dbReference>
<protein>
    <submittedName>
        <fullName evidence="2">Periplasmic protein</fullName>
    </submittedName>
</protein>
<organism evidence="2 3">
    <name type="scientific">Campylobacter jejuni subsp. jejuni serotype O:2 (strain ATCC 700819 / NCTC 11168)</name>
    <dbReference type="NCBI Taxonomy" id="192222"/>
    <lineage>
        <taxon>Bacteria</taxon>
        <taxon>Pseudomonadati</taxon>
        <taxon>Campylobacterota</taxon>
        <taxon>Epsilonproteobacteria</taxon>
        <taxon>Campylobacterales</taxon>
        <taxon>Campylobacteraceae</taxon>
        <taxon>Campylobacter</taxon>
    </lineage>
</organism>
<dbReference type="HOGENOM" id="CLU_3005503_0_0_7"/>
<keyword evidence="1" id="KW-1133">Transmembrane helix</keyword>
<keyword evidence="1" id="KW-0812">Transmembrane</keyword>
<dbReference type="STRING" id="192222.Cj0672"/>
<dbReference type="GeneID" id="904993"/>
<dbReference type="Pfam" id="PF09604">
    <property type="entry name" value="Potass_KdpF"/>
    <property type="match status" value="1"/>
</dbReference>
<reference evidence="2 3" key="1">
    <citation type="journal article" date="2000" name="Nature">
        <title>The genome sequence of the food-borne pathogen Campylobacter jejuni reveals hypervariable sequences.</title>
        <authorList>
            <person name="Parkhill J."/>
            <person name="Wren B.W."/>
            <person name="Mungall K."/>
            <person name="Ketley J.M."/>
            <person name="Churcher C."/>
            <person name="Basham D."/>
            <person name="Chillingworth T."/>
            <person name="Davies R.M."/>
            <person name="Feltwell T."/>
            <person name="Holroyd S."/>
            <person name="Jagels K."/>
            <person name="Karlyshev A."/>
            <person name="Moule S."/>
            <person name="Pallen M.J."/>
            <person name="Penn C.W."/>
            <person name="Quail M."/>
            <person name="Rajandream M.A."/>
            <person name="Rutherford K.M."/>
            <person name="VanVliet A."/>
            <person name="Whitehead S."/>
            <person name="Barrell B.G."/>
        </authorList>
    </citation>
    <scope>NUCLEOTIDE SEQUENCE [LARGE SCALE GENOMIC DNA]</scope>
    <source>
        <strain evidence="3">ATCC 700819 / NCTC 11168</strain>
    </source>
</reference>
<dbReference type="PATRIC" id="fig|192222.6.peg.664"/>
<dbReference type="EnsemblBacteria" id="CAL34812">
    <property type="protein sequence ID" value="CAL34812"/>
    <property type="gene ID" value="Cj0672"/>
</dbReference>
<dbReference type="EMBL" id="AL111168">
    <property type="protein sequence ID" value="CAL34812.1"/>
    <property type="molecule type" value="Genomic_DNA"/>
</dbReference>
<keyword evidence="3" id="KW-1185">Reference proteome</keyword>
<dbReference type="GO" id="GO:0008556">
    <property type="term" value="F:P-type potassium transmembrane transporter activity"/>
    <property type="evidence" value="ECO:0007669"/>
    <property type="project" value="InterPro"/>
</dbReference>
<evidence type="ECO:0000313" key="2">
    <source>
        <dbReference type="EMBL" id="CAL34812.1"/>
    </source>
</evidence>
<dbReference type="AlphaFoldDB" id="Q0PAK2"/>
<dbReference type="KEGG" id="cje:Cj0672"/>
<dbReference type="RefSeq" id="WP_010891875.1">
    <property type="nucleotide sequence ID" value="NC_002163.1"/>
</dbReference>
<name>Q0PAK2_CAMJE</name>
<dbReference type="NCBIfam" id="TIGR02115">
    <property type="entry name" value="potass_kdpF"/>
    <property type="match status" value="1"/>
</dbReference>
<dbReference type="PIR" id="H81337">
    <property type="entry name" value="H81337"/>
</dbReference>
<evidence type="ECO:0000313" key="3">
    <source>
        <dbReference type="Proteomes" id="UP000000799"/>
    </source>
</evidence>
<proteinExistence type="predicted"/>
<sequence>MRKGYPMDIIFALLLLLAFGSLCFFICFCEIQTKDTRMIFLLVLSLILALYLFYALLYPEKF</sequence>
<feature type="transmembrane region" description="Helical" evidence="1">
    <location>
        <begin position="39"/>
        <end position="58"/>
    </location>
</feature>
<dbReference type="GO" id="GO:0005886">
    <property type="term" value="C:plasma membrane"/>
    <property type="evidence" value="ECO:0007669"/>
    <property type="project" value="InterPro"/>
</dbReference>
<dbReference type="RefSeq" id="YP_002344095.1">
    <property type="nucleotide sequence ID" value="NC_002163.1"/>
</dbReference>
<accession>Q0PAK2</accession>
<keyword evidence="1" id="KW-0472">Membrane</keyword>